<evidence type="ECO:0000256" key="6">
    <source>
        <dbReference type="ARBA" id="ARBA00023239"/>
    </source>
</evidence>
<name>A0A9X7P655_9FIRM</name>
<dbReference type="PANTHER" id="PTHR12589:SF7">
    <property type="entry name" value="6-PYRUVOYL TETRAHYDROBIOPTERIN SYNTHASE"/>
    <property type="match status" value="1"/>
</dbReference>
<dbReference type="GO" id="GO:0008616">
    <property type="term" value="P:tRNA queuosine(34) biosynthetic process"/>
    <property type="evidence" value="ECO:0007669"/>
    <property type="project" value="UniProtKB-KW"/>
</dbReference>
<dbReference type="InterPro" id="IPR007115">
    <property type="entry name" value="6-PTP_synth/QueD"/>
</dbReference>
<dbReference type="GO" id="GO:0046872">
    <property type="term" value="F:metal ion binding"/>
    <property type="evidence" value="ECO:0007669"/>
    <property type="project" value="UniProtKB-KW"/>
</dbReference>
<evidence type="ECO:0000256" key="2">
    <source>
        <dbReference type="ARBA" id="ARBA00008900"/>
    </source>
</evidence>
<feature type="binding site" evidence="10">
    <location>
        <position position="27"/>
    </location>
    <ligand>
        <name>Zn(2+)</name>
        <dbReference type="ChEBI" id="CHEBI:29105"/>
    </ligand>
</feature>
<evidence type="ECO:0000256" key="10">
    <source>
        <dbReference type="PIRSR" id="PIRSR006113-2"/>
    </source>
</evidence>
<keyword evidence="8" id="KW-0671">Queuosine biosynthesis</keyword>
<feature type="binding site" evidence="10">
    <location>
        <position position="14"/>
    </location>
    <ligand>
        <name>Zn(2+)</name>
        <dbReference type="ChEBI" id="CHEBI:29105"/>
    </ligand>
</feature>
<dbReference type="RefSeq" id="WP_054935557.1">
    <property type="nucleotide sequence ID" value="NZ_PVXL01000044.1"/>
</dbReference>
<evidence type="ECO:0000256" key="1">
    <source>
        <dbReference type="ARBA" id="ARBA00005061"/>
    </source>
</evidence>
<evidence type="ECO:0000313" key="12">
    <source>
        <dbReference type="Proteomes" id="UP000239430"/>
    </source>
</evidence>
<dbReference type="SUPFAM" id="SSF55620">
    <property type="entry name" value="Tetrahydrobiopterin biosynthesis enzymes-like"/>
    <property type="match status" value="1"/>
</dbReference>
<keyword evidence="12" id="KW-1185">Reference proteome</keyword>
<evidence type="ECO:0000256" key="5">
    <source>
        <dbReference type="ARBA" id="ARBA00022833"/>
    </source>
</evidence>
<feature type="active site" description="Proton acceptor" evidence="9">
    <location>
        <position position="23"/>
    </location>
</feature>
<dbReference type="PIRSF" id="PIRSF006113">
    <property type="entry name" value="PTP_synth"/>
    <property type="match status" value="1"/>
</dbReference>
<comment type="pathway">
    <text evidence="1 8">Purine metabolism; 7-cyano-7-deazaguanine biosynthesis.</text>
</comment>
<dbReference type="EMBL" id="PVXL01000044">
    <property type="protein sequence ID" value="PRR72796.1"/>
    <property type="molecule type" value="Genomic_DNA"/>
</dbReference>
<dbReference type="InterPro" id="IPR038418">
    <property type="entry name" value="6-PTP_synth/QueD_sf"/>
</dbReference>
<evidence type="ECO:0000313" key="11">
    <source>
        <dbReference type="EMBL" id="PRR72796.1"/>
    </source>
</evidence>
<evidence type="ECO:0000256" key="8">
    <source>
        <dbReference type="PIRNR" id="PIRNR006113"/>
    </source>
</evidence>
<keyword evidence="6 8" id="KW-0456">Lyase</keyword>
<evidence type="ECO:0000256" key="9">
    <source>
        <dbReference type="PIRSR" id="PIRSR006113-1"/>
    </source>
</evidence>
<protein>
    <recommendedName>
        <fullName evidence="3 8">6-carboxy-5,6,7,8-tetrahydropterin synthase</fullName>
        <ecNumber evidence="8">4.-.-.-</ecNumber>
    </recommendedName>
</protein>
<sequence length="125" mass="14276">MVALTYIFTFEAAHCLEGYAGDCAHLHGHSYRLEVTVKGPVQADGMVIDFAVLKTLVEESIINRVDHQYLNEVVSFVPTCENLLLWFWKELGAALKPYPHLVLERLVLWETSNARAEITREMESR</sequence>
<gene>
    <name evidence="11" type="primary">queD</name>
    <name evidence="11" type="ORF">MOST_16900</name>
</gene>
<feature type="active site" description="Charge relay system" evidence="9">
    <location>
        <position position="110"/>
    </location>
</feature>
<evidence type="ECO:0000256" key="7">
    <source>
        <dbReference type="ARBA" id="ARBA00048807"/>
    </source>
</evidence>
<keyword evidence="4 8" id="KW-0479">Metal-binding</keyword>
<comment type="caution">
    <text evidence="11">The sequence shown here is derived from an EMBL/GenBank/DDBJ whole genome shotgun (WGS) entry which is preliminary data.</text>
</comment>
<proteinExistence type="inferred from homology"/>
<keyword evidence="5 8" id="KW-0862">Zinc</keyword>
<dbReference type="Pfam" id="PF01242">
    <property type="entry name" value="PTPS"/>
    <property type="match status" value="1"/>
</dbReference>
<evidence type="ECO:0000256" key="4">
    <source>
        <dbReference type="ARBA" id="ARBA00022723"/>
    </source>
</evidence>
<comment type="similarity">
    <text evidence="2 8">Belongs to the PTPS family. QueD subfamily.</text>
</comment>
<comment type="catalytic activity">
    <reaction evidence="7 8">
        <text>7,8-dihydroneopterin 3'-triphosphate + H2O = 6-carboxy-5,6,7,8-tetrahydropterin + triphosphate + acetaldehyde + 2 H(+)</text>
        <dbReference type="Rhea" id="RHEA:27966"/>
        <dbReference type="ChEBI" id="CHEBI:15343"/>
        <dbReference type="ChEBI" id="CHEBI:15377"/>
        <dbReference type="ChEBI" id="CHEBI:15378"/>
        <dbReference type="ChEBI" id="CHEBI:18036"/>
        <dbReference type="ChEBI" id="CHEBI:58462"/>
        <dbReference type="ChEBI" id="CHEBI:61032"/>
        <dbReference type="EC" id="4.1.2.50"/>
    </reaction>
</comment>
<feature type="active site" description="Charge relay system" evidence="9">
    <location>
        <position position="67"/>
    </location>
</feature>
<dbReference type="Proteomes" id="UP000239430">
    <property type="component" value="Unassembled WGS sequence"/>
</dbReference>
<dbReference type="EC" id="4.-.-.-" evidence="8"/>
<dbReference type="GO" id="GO:0070497">
    <property type="term" value="F:6-carboxytetrahydropterin synthase activity"/>
    <property type="evidence" value="ECO:0007669"/>
    <property type="project" value="UniProtKB-EC"/>
</dbReference>
<evidence type="ECO:0000256" key="3">
    <source>
        <dbReference type="ARBA" id="ARBA00018141"/>
    </source>
</evidence>
<dbReference type="AlphaFoldDB" id="A0A9X7P655"/>
<dbReference type="Gene3D" id="3.30.479.10">
    <property type="entry name" value="6-pyruvoyl tetrahydropterin synthase/QueD"/>
    <property type="match status" value="2"/>
</dbReference>
<organism evidence="11 12">
    <name type="scientific">Neomoorella stamsii</name>
    <dbReference type="NCBI Taxonomy" id="1266720"/>
    <lineage>
        <taxon>Bacteria</taxon>
        <taxon>Bacillati</taxon>
        <taxon>Bacillota</taxon>
        <taxon>Clostridia</taxon>
        <taxon>Neomoorellales</taxon>
        <taxon>Neomoorellaceae</taxon>
        <taxon>Neomoorella</taxon>
    </lineage>
</organism>
<accession>A0A9X7P655</accession>
<comment type="cofactor">
    <cofactor evidence="8 10">
        <name>Zn(2+)</name>
        <dbReference type="ChEBI" id="CHEBI:29105"/>
    </cofactor>
    <text evidence="8 10">Binds 1 zinc ion per subunit.</text>
</comment>
<dbReference type="PANTHER" id="PTHR12589">
    <property type="entry name" value="PYRUVOYL TETRAHYDROBIOPTERIN SYNTHASE"/>
    <property type="match status" value="1"/>
</dbReference>
<reference evidence="11 12" key="1">
    <citation type="submission" date="2018-03" db="EMBL/GenBank/DDBJ databases">
        <title>Genome sequence of Moorella stamsii DSM 26217.</title>
        <authorList>
            <person name="Poehlein A."/>
            <person name="Daniel R."/>
        </authorList>
    </citation>
    <scope>NUCLEOTIDE SEQUENCE [LARGE SCALE GENOMIC DNA]</scope>
    <source>
        <strain evidence="12">DSM 26217</strain>
    </source>
</reference>
<dbReference type="NCBIfam" id="TIGR03367">
    <property type="entry name" value="queuosine_QueD"/>
    <property type="match status" value="1"/>
</dbReference>
<feature type="binding site" evidence="10">
    <location>
        <position position="29"/>
    </location>
    <ligand>
        <name>Zn(2+)</name>
        <dbReference type="ChEBI" id="CHEBI:29105"/>
    </ligand>
</feature>